<evidence type="ECO:0000256" key="7">
    <source>
        <dbReference type="SAM" id="MobiDB-lite"/>
    </source>
</evidence>
<evidence type="ECO:0000256" key="4">
    <source>
        <dbReference type="ARBA" id="ARBA00022823"/>
    </source>
</evidence>
<dbReference type="PROSITE" id="PS51826">
    <property type="entry name" value="PSBD"/>
    <property type="match status" value="2"/>
</dbReference>
<dbReference type="InterPro" id="IPR050743">
    <property type="entry name" value="2-oxoacid_DH_E2_comp"/>
</dbReference>
<keyword evidence="10" id="KW-0670">Pyruvate</keyword>
<evidence type="ECO:0000259" key="8">
    <source>
        <dbReference type="PROSITE" id="PS50968"/>
    </source>
</evidence>
<dbReference type="GO" id="GO:0016407">
    <property type="term" value="F:acetyltransferase activity"/>
    <property type="evidence" value="ECO:0007669"/>
    <property type="project" value="TreeGrafter"/>
</dbReference>
<dbReference type="Gene3D" id="4.10.320.10">
    <property type="entry name" value="E3-binding domain"/>
    <property type="match status" value="2"/>
</dbReference>
<dbReference type="Proteomes" id="UP000185829">
    <property type="component" value="Unassembled WGS sequence"/>
</dbReference>
<protein>
    <recommendedName>
        <fullName evidence="6">Dihydrolipoamide acetyltransferase component of pyruvate dehydrogenase complex</fullName>
        <ecNumber evidence="6">2.3.1.-</ecNumber>
    </recommendedName>
</protein>
<dbReference type="InterPro" id="IPR036625">
    <property type="entry name" value="E3-bd_dom_sf"/>
</dbReference>
<dbReference type="SUPFAM" id="SSF47005">
    <property type="entry name" value="Peripheral subunit-binding domain of 2-oxo acid dehydrogenase complex"/>
    <property type="match status" value="2"/>
</dbReference>
<name>A0A9X8WMZ6_9BACI</name>
<dbReference type="SUPFAM" id="SSF51230">
    <property type="entry name" value="Single hybrid motif"/>
    <property type="match status" value="1"/>
</dbReference>
<feature type="region of interest" description="Disordered" evidence="7">
    <location>
        <begin position="83"/>
        <end position="109"/>
    </location>
</feature>
<comment type="cofactor">
    <cofactor evidence="1 6">
        <name>(R)-lipoate</name>
        <dbReference type="ChEBI" id="CHEBI:83088"/>
    </cofactor>
</comment>
<keyword evidence="3 6" id="KW-0808">Transferase</keyword>
<reference evidence="10 11" key="1">
    <citation type="submission" date="2017-01" db="EMBL/GenBank/DDBJ databases">
        <authorList>
            <person name="Varghese N."/>
            <person name="Submissions S."/>
        </authorList>
    </citation>
    <scope>NUCLEOTIDE SEQUENCE [LARGE SCALE GENOMIC DNA]</scope>
    <source>
        <strain evidence="10 11">RUG2-6</strain>
    </source>
</reference>
<comment type="caution">
    <text evidence="10">The sequence shown here is derived from an EMBL/GenBank/DDBJ whole genome shotgun (WGS) entry which is preliminary data.</text>
</comment>
<dbReference type="Gene3D" id="2.40.50.100">
    <property type="match status" value="1"/>
</dbReference>
<dbReference type="InterPro" id="IPR004167">
    <property type="entry name" value="PSBD"/>
</dbReference>
<sequence>MASVVVMPKLGATMEEGTIVSWLVQIGEIVEEGDPIAEIQTDKIVMEIEAETTGVLLKSLYDSGTVVRVHEVIAYLGEEGESIEGLEKQSPSDSHKPVEGQKQTQTEDETILEGSTVNGNNKIRRTPAARKLAEDNQINLRDVEGSGPLRRIQKIDVENYLEKQAKKITPLAKKIADDQGIEYNNITGTGSHGKIVKDDLVPSTPVSEKEENSISNQVIKRVPFKGMRKVIAERISKSAYTSPHVTLLSEIDMTNCVSLRQDLLPVIEKAEGLRISFNEILIKATSFALKQNPSINISIEEKEIVYHSNINIGMAVAVRDGLVVPVLRDVDQKGLAAITKEAKRIGKLAREGKLSPDDMQGSTFTISNLGMYAVDGFTPIINSPNAAILGVGRIQKKPVIVNDEVAVRSMMSLSLSFDHRIIDGAPAAAFLTDLKDVLENPFKLLI</sequence>
<dbReference type="PANTHER" id="PTHR43178">
    <property type="entry name" value="DIHYDROLIPOAMIDE ACETYLTRANSFERASE COMPONENT OF PYRUVATE DEHYDROGENASE COMPLEX"/>
    <property type="match status" value="1"/>
</dbReference>
<evidence type="ECO:0000256" key="5">
    <source>
        <dbReference type="ARBA" id="ARBA00023315"/>
    </source>
</evidence>
<dbReference type="GO" id="GO:0005737">
    <property type="term" value="C:cytoplasm"/>
    <property type="evidence" value="ECO:0007669"/>
    <property type="project" value="TreeGrafter"/>
</dbReference>
<evidence type="ECO:0000256" key="1">
    <source>
        <dbReference type="ARBA" id="ARBA00001938"/>
    </source>
</evidence>
<proteinExistence type="inferred from homology"/>
<gene>
    <name evidence="10" type="ORF">SAMN05878482_11057</name>
</gene>
<comment type="similarity">
    <text evidence="2 6">Belongs to the 2-oxoacid dehydrogenase family.</text>
</comment>
<dbReference type="InterPro" id="IPR023213">
    <property type="entry name" value="CAT-like_dom_sf"/>
</dbReference>
<dbReference type="EMBL" id="FTMX01000010">
    <property type="protein sequence ID" value="SIS03937.1"/>
    <property type="molecule type" value="Genomic_DNA"/>
</dbReference>
<dbReference type="Pfam" id="PF00364">
    <property type="entry name" value="Biotin_lipoyl"/>
    <property type="match status" value="1"/>
</dbReference>
<keyword evidence="4 6" id="KW-0450">Lipoyl</keyword>
<dbReference type="AlphaFoldDB" id="A0A9X8WMZ6"/>
<dbReference type="InterPro" id="IPR000089">
    <property type="entry name" value="Biotin_lipoyl"/>
</dbReference>
<feature type="domain" description="Lipoyl-binding" evidence="8">
    <location>
        <begin position="2"/>
        <end position="77"/>
    </location>
</feature>
<evidence type="ECO:0000259" key="9">
    <source>
        <dbReference type="PROSITE" id="PS51826"/>
    </source>
</evidence>
<feature type="domain" description="Peripheral subunit-binding (PSBD)" evidence="9">
    <location>
        <begin position="167"/>
        <end position="204"/>
    </location>
</feature>
<dbReference type="PROSITE" id="PS00189">
    <property type="entry name" value="LIPOYL"/>
    <property type="match status" value="1"/>
</dbReference>
<evidence type="ECO:0000256" key="6">
    <source>
        <dbReference type="RuleBase" id="RU003423"/>
    </source>
</evidence>
<dbReference type="PROSITE" id="PS50968">
    <property type="entry name" value="BIOTINYL_LIPOYL"/>
    <property type="match status" value="1"/>
</dbReference>
<dbReference type="CDD" id="cd06849">
    <property type="entry name" value="lipoyl_domain"/>
    <property type="match status" value="1"/>
</dbReference>
<dbReference type="Gene3D" id="3.30.559.10">
    <property type="entry name" value="Chloramphenicol acetyltransferase-like domain"/>
    <property type="match status" value="1"/>
</dbReference>
<evidence type="ECO:0000313" key="11">
    <source>
        <dbReference type="Proteomes" id="UP000185829"/>
    </source>
</evidence>
<dbReference type="InterPro" id="IPR001078">
    <property type="entry name" value="2-oxoacid_DH_actylTfrase"/>
</dbReference>
<evidence type="ECO:0000256" key="3">
    <source>
        <dbReference type="ARBA" id="ARBA00022679"/>
    </source>
</evidence>
<dbReference type="FunFam" id="3.30.559.10:FF:000007">
    <property type="entry name" value="Dihydrolipoamide acetyltransferase component of pyruvate dehydrogenase complex"/>
    <property type="match status" value="1"/>
</dbReference>
<accession>A0A9X8WMZ6</accession>
<feature type="domain" description="Peripheral subunit-binding (PSBD)" evidence="9">
    <location>
        <begin position="124"/>
        <end position="161"/>
    </location>
</feature>
<dbReference type="RefSeq" id="WP_076371969.1">
    <property type="nucleotide sequence ID" value="NZ_FTMX01000010.1"/>
</dbReference>
<keyword evidence="5 6" id="KW-0012">Acyltransferase</keyword>
<dbReference type="Pfam" id="PF02817">
    <property type="entry name" value="E3_binding"/>
    <property type="match status" value="2"/>
</dbReference>
<organism evidence="10 11">
    <name type="scientific">Peribacillus simplex</name>
    <dbReference type="NCBI Taxonomy" id="1478"/>
    <lineage>
        <taxon>Bacteria</taxon>
        <taxon>Bacillati</taxon>
        <taxon>Bacillota</taxon>
        <taxon>Bacilli</taxon>
        <taxon>Bacillales</taxon>
        <taxon>Bacillaceae</taxon>
        <taxon>Peribacillus</taxon>
    </lineage>
</organism>
<dbReference type="EC" id="2.3.1.-" evidence="6"/>
<evidence type="ECO:0000313" key="10">
    <source>
        <dbReference type="EMBL" id="SIS03937.1"/>
    </source>
</evidence>
<evidence type="ECO:0000256" key="2">
    <source>
        <dbReference type="ARBA" id="ARBA00007317"/>
    </source>
</evidence>
<dbReference type="Pfam" id="PF00198">
    <property type="entry name" value="2-oxoacid_dh"/>
    <property type="match status" value="1"/>
</dbReference>
<dbReference type="InterPro" id="IPR003016">
    <property type="entry name" value="2-oxoA_DH_lipoyl-BS"/>
</dbReference>
<dbReference type="SUPFAM" id="SSF52777">
    <property type="entry name" value="CoA-dependent acyltransferases"/>
    <property type="match status" value="1"/>
</dbReference>
<dbReference type="PANTHER" id="PTHR43178:SF5">
    <property type="entry name" value="LIPOAMIDE ACYLTRANSFERASE COMPONENT OF BRANCHED-CHAIN ALPHA-KETO ACID DEHYDROGENASE COMPLEX, MITOCHONDRIAL"/>
    <property type="match status" value="1"/>
</dbReference>
<dbReference type="GO" id="GO:0031405">
    <property type="term" value="F:lipoic acid binding"/>
    <property type="evidence" value="ECO:0007669"/>
    <property type="project" value="TreeGrafter"/>
</dbReference>
<dbReference type="InterPro" id="IPR011053">
    <property type="entry name" value="Single_hybrid_motif"/>
</dbReference>